<name>A0A7J9IA91_9ROSI</name>
<sequence>MTLKRVGFGPHRCVWRLIWKLRTLPKIKVFCWCLCHDILLTYENISKFRRDLNCLCPRCGTEMETLIHALKDCPKAKAVLTHGGLDNALMEGCYQSCVDWIEDATRLLDNVALLDFVTVLWNIWNSRNNKVFRNTEDEPKVIWHRAATLNRDFRIFNFVENLLVPKLVGEKGTMRALCLGGTGVMDNQAGAEWAELLALTKGLELAREKRWLKLELESDCVNLVNRLKRTRVDYSTYGFRIRQLLNSFDSCFNFNFIWAPRYCNKAADQLCTWAFKNNCYKAFDMDYPIEIHDVILKDAIN</sequence>
<evidence type="ECO:0000313" key="4">
    <source>
        <dbReference type="Proteomes" id="UP000593560"/>
    </source>
</evidence>
<evidence type="ECO:0000259" key="1">
    <source>
        <dbReference type="Pfam" id="PF13456"/>
    </source>
</evidence>
<dbReference type="AlphaFoldDB" id="A0A7J9IA91"/>
<feature type="domain" description="Reverse transcriptase zinc-binding" evidence="2">
    <location>
        <begin position="13"/>
        <end position="78"/>
    </location>
</feature>
<keyword evidence="4" id="KW-1185">Reference proteome</keyword>
<dbReference type="PANTHER" id="PTHR47723">
    <property type="entry name" value="OS05G0353850 PROTEIN"/>
    <property type="match status" value="1"/>
</dbReference>
<accession>A0A7J9IA91</accession>
<dbReference type="CDD" id="cd06222">
    <property type="entry name" value="RNase_H_like"/>
    <property type="match status" value="1"/>
</dbReference>
<dbReference type="InterPro" id="IPR026960">
    <property type="entry name" value="RVT-Znf"/>
</dbReference>
<evidence type="ECO:0008006" key="5">
    <source>
        <dbReference type="Google" id="ProtNLM"/>
    </source>
</evidence>
<organism evidence="3 4">
    <name type="scientific">Gossypium harknessii</name>
    <dbReference type="NCBI Taxonomy" id="34285"/>
    <lineage>
        <taxon>Eukaryota</taxon>
        <taxon>Viridiplantae</taxon>
        <taxon>Streptophyta</taxon>
        <taxon>Embryophyta</taxon>
        <taxon>Tracheophyta</taxon>
        <taxon>Spermatophyta</taxon>
        <taxon>Magnoliopsida</taxon>
        <taxon>eudicotyledons</taxon>
        <taxon>Gunneridae</taxon>
        <taxon>Pentapetalae</taxon>
        <taxon>rosids</taxon>
        <taxon>malvids</taxon>
        <taxon>Malvales</taxon>
        <taxon>Malvaceae</taxon>
        <taxon>Malvoideae</taxon>
        <taxon>Gossypium</taxon>
    </lineage>
</organism>
<dbReference type="Gene3D" id="3.30.420.10">
    <property type="entry name" value="Ribonuclease H-like superfamily/Ribonuclease H"/>
    <property type="match status" value="1"/>
</dbReference>
<dbReference type="PANTHER" id="PTHR47723:SF19">
    <property type="entry name" value="POLYNUCLEOTIDYL TRANSFERASE, RIBONUCLEASE H-LIKE SUPERFAMILY PROTEIN"/>
    <property type="match status" value="1"/>
</dbReference>
<dbReference type="InterPro" id="IPR036397">
    <property type="entry name" value="RNaseH_sf"/>
</dbReference>
<dbReference type="InterPro" id="IPR053151">
    <property type="entry name" value="RNase_H-like"/>
</dbReference>
<dbReference type="SUPFAM" id="SSF53098">
    <property type="entry name" value="Ribonuclease H-like"/>
    <property type="match status" value="1"/>
</dbReference>
<dbReference type="InterPro" id="IPR012337">
    <property type="entry name" value="RNaseH-like_sf"/>
</dbReference>
<protein>
    <recommendedName>
        <fullName evidence="5">RNase H type-1 domain-containing protein</fullName>
    </recommendedName>
</protein>
<dbReference type="EMBL" id="JABFAD010185247">
    <property type="protein sequence ID" value="MBA0818055.1"/>
    <property type="molecule type" value="Genomic_DNA"/>
</dbReference>
<dbReference type="InterPro" id="IPR002156">
    <property type="entry name" value="RNaseH_domain"/>
</dbReference>
<dbReference type="Pfam" id="PF13966">
    <property type="entry name" value="zf-RVT"/>
    <property type="match status" value="1"/>
</dbReference>
<feature type="domain" description="RNase H type-1" evidence="1">
    <location>
        <begin position="177"/>
        <end position="274"/>
    </location>
</feature>
<dbReference type="Proteomes" id="UP000593560">
    <property type="component" value="Unassembled WGS sequence"/>
</dbReference>
<reference evidence="3 4" key="1">
    <citation type="journal article" date="2019" name="Genome Biol. Evol.">
        <title>Insights into the evolution of the New World diploid cottons (Gossypium, subgenus Houzingenia) based on genome sequencing.</title>
        <authorList>
            <person name="Grover C.E."/>
            <person name="Arick M.A. 2nd"/>
            <person name="Thrash A."/>
            <person name="Conover J.L."/>
            <person name="Sanders W.S."/>
            <person name="Peterson D.G."/>
            <person name="Frelichowski J.E."/>
            <person name="Scheffler J.A."/>
            <person name="Scheffler B.E."/>
            <person name="Wendel J.F."/>
        </authorList>
    </citation>
    <scope>NUCLEOTIDE SEQUENCE [LARGE SCALE GENOMIC DNA]</scope>
    <source>
        <strain evidence="3">0</strain>
        <tissue evidence="3">Leaf</tissue>
    </source>
</reference>
<dbReference type="GO" id="GO:0003676">
    <property type="term" value="F:nucleic acid binding"/>
    <property type="evidence" value="ECO:0007669"/>
    <property type="project" value="InterPro"/>
</dbReference>
<dbReference type="GO" id="GO:0004523">
    <property type="term" value="F:RNA-DNA hybrid ribonuclease activity"/>
    <property type="evidence" value="ECO:0007669"/>
    <property type="project" value="InterPro"/>
</dbReference>
<dbReference type="InterPro" id="IPR044730">
    <property type="entry name" value="RNase_H-like_dom_plant"/>
</dbReference>
<proteinExistence type="predicted"/>
<dbReference type="OrthoDB" id="977403at2759"/>
<comment type="caution">
    <text evidence="3">The sequence shown here is derived from an EMBL/GenBank/DDBJ whole genome shotgun (WGS) entry which is preliminary data.</text>
</comment>
<evidence type="ECO:0000313" key="3">
    <source>
        <dbReference type="EMBL" id="MBA0818055.1"/>
    </source>
</evidence>
<gene>
    <name evidence="3" type="ORF">Gohar_028005</name>
</gene>
<evidence type="ECO:0000259" key="2">
    <source>
        <dbReference type="Pfam" id="PF13966"/>
    </source>
</evidence>
<dbReference type="Pfam" id="PF13456">
    <property type="entry name" value="RVT_3"/>
    <property type="match status" value="1"/>
</dbReference>